<dbReference type="PROSITE" id="PS51450">
    <property type="entry name" value="LRR"/>
    <property type="match status" value="4"/>
</dbReference>
<dbReference type="OrthoDB" id="10252328at2759"/>
<evidence type="ECO:0000313" key="20">
    <source>
        <dbReference type="Proteomes" id="UP001153636"/>
    </source>
</evidence>
<gene>
    <name evidence="19" type="ORF">PSYICH_LOCUS11352</name>
</gene>
<feature type="region of interest" description="Disordered" evidence="16">
    <location>
        <begin position="1514"/>
        <end position="1534"/>
    </location>
</feature>
<evidence type="ECO:0000256" key="2">
    <source>
        <dbReference type="ARBA" id="ARBA00008171"/>
    </source>
</evidence>
<dbReference type="Pfam" id="PF00069">
    <property type="entry name" value="Pkinase"/>
    <property type="match status" value="1"/>
</dbReference>
<reference evidence="19" key="1">
    <citation type="submission" date="2022-01" db="EMBL/GenBank/DDBJ databases">
        <authorList>
            <person name="King R."/>
        </authorList>
    </citation>
    <scope>NUCLEOTIDE SEQUENCE</scope>
</reference>
<dbReference type="InterPro" id="IPR020859">
    <property type="entry name" value="ROC"/>
</dbReference>
<dbReference type="InterPro" id="IPR008271">
    <property type="entry name" value="Ser/Thr_kinase_AS"/>
</dbReference>
<dbReference type="SUPFAM" id="SSF50978">
    <property type="entry name" value="WD40 repeat-like"/>
    <property type="match status" value="1"/>
</dbReference>
<dbReference type="SUPFAM" id="SSF52540">
    <property type="entry name" value="P-loop containing nucleoside triphosphate hydrolases"/>
    <property type="match status" value="1"/>
</dbReference>
<feature type="repeat" description="ANK" evidence="14">
    <location>
        <begin position="405"/>
        <end position="437"/>
    </location>
</feature>
<dbReference type="PROSITE" id="PS50297">
    <property type="entry name" value="ANK_REP_REGION"/>
    <property type="match status" value="4"/>
</dbReference>
<keyword evidence="6" id="KW-0808">Transferase</keyword>
<evidence type="ECO:0000256" key="1">
    <source>
        <dbReference type="ARBA" id="ARBA00001946"/>
    </source>
</evidence>
<dbReference type="EC" id="2.7.11.1" evidence="3"/>
<dbReference type="InterPro" id="IPR003591">
    <property type="entry name" value="Leu-rich_rpt_typical-subtyp"/>
</dbReference>
<keyword evidence="5" id="KW-0433">Leucine-rich repeat</keyword>
<dbReference type="PANTHER" id="PTHR24198">
    <property type="entry name" value="ANKYRIN REPEAT AND PROTEIN KINASE DOMAIN-CONTAINING PROTEIN"/>
    <property type="match status" value="1"/>
</dbReference>
<dbReference type="PROSITE" id="PS50088">
    <property type="entry name" value="ANK_REPEAT"/>
    <property type="match status" value="4"/>
</dbReference>
<dbReference type="SMART" id="SM00220">
    <property type="entry name" value="S_TKc"/>
    <property type="match status" value="1"/>
</dbReference>
<dbReference type="Pfam" id="PF13855">
    <property type="entry name" value="LRR_8"/>
    <property type="match status" value="1"/>
</dbReference>
<evidence type="ECO:0000256" key="13">
    <source>
        <dbReference type="ARBA" id="ARBA00048679"/>
    </source>
</evidence>
<dbReference type="InterPro" id="IPR002110">
    <property type="entry name" value="Ankyrin_rpt"/>
</dbReference>
<accession>A0A9P0D5Z2</accession>
<dbReference type="Pfam" id="PF23748">
    <property type="entry name" value="Beta-prop_LRRK2"/>
    <property type="match status" value="1"/>
</dbReference>
<dbReference type="PROSITE" id="PS00108">
    <property type="entry name" value="PROTEIN_KINASE_ST"/>
    <property type="match status" value="1"/>
</dbReference>
<dbReference type="SMART" id="SM00369">
    <property type="entry name" value="LRR_TYP"/>
    <property type="match status" value="7"/>
</dbReference>
<sequence length="2566" mass="289137">MLDSSPEDEDFPGRLLHQSALWDNTELLEDLLAGGQQNFINSRDSWGRTPLHAAAITDNSQCLQFLLNSGADPNIQCGPRGQNKTPLHLVAEHGHAKNILTLLEHDVDLTLRDTNGMTAIDLAEKNGHLKCVMVLKEAADEREKARLEIHAAIRDAINQGDSNSVHQILQSVQKDAELIVNMAPSGANTLLFTACQIGNKEIVKILLENGADARCHPVTKYSPLYIACYCGHQEIVELLLLRFPELVQIHTVERWLPIHACCINGHVPVLELLFHFPYPIQVLRKYRDKTEQWEYFLPFDVNERDATGQNILYVAALLGNKKLIDVILQFKVKAKRISSSEDDVVTPSSETATVRSPTRRRISDGIISIMSKLNFSRENSSENSDNDPNTKMICPLRIDTYCNNNTETALHAAVKGKHYDIACVLLKNGANSNAVIKAYHDINETLTCCSVEDDNNFGQSTALVEACRNRDVPIVDLLLKNGARDDECKALAVAVNNNDETLTAKLLSTKAHPDPEYKINKKAMTENVNSSQFTIFSNVTNLTYSSLFPNTPTMINWHNQKCNLTQIKTQWLIDAALHINPKLKQNPRNFDISLYAITRLDLSNNNLTCVPLAVFRLFSLRFLSLAQNKIEKLPIPMSSPVKKSARKKHINLDELTYCCPVLEELYLQDNRLDHVPDAIFKLPSLITLVVSNNKLQQLPYGVWLAPKLKELNAAFNLIRELPAFPAESKEDLDKMSVSSSDSQLSYHGEQDSESELSDFDLETKLNLKEDGVHAIRYRKKERSYVQMDLAKHHIWNKSVEVTEQILHNEDSSTEPSSQLSSLNLAHNLFTSIPAVLPCLAVNLTRLNMAFNSLRSMSHITSYPSSLKQLDLSHNQISVWPSLPQVEAQDNMELANLACYMNGSGFRGKTPEIVIRRQPGRSLRHSVLHSVCSHRRHLRLDNLRTLILADNQLMRIQLATDDDGDISSTDDEDLERGSQMGKSRLMFPNLSMLDISNNALKEIPSNINDLNNLSVLNISGNLDINELPPQMGLLSRLWNLNTRGTNLQDPLKSMIESKKYKTMDIIGYLKSVLEDAKPYARMKLMIVGVQGIGKTSLLDQLRQEGVTRRRPEHWAKRMGNKNINAKTSRGSNMSTVGVDIGDWVYEKKVRLQSSHGPVVFRTWDFGGQKEYYATHQYFLSKRSLYLVVWRITDGHRGINEILQWLVNIQARAPNSPVVIVGTHFDVIQEFNPNISEEYQQIIRDRFINVVDAEKCGLPRVLDTIEISCKTRHNIKLLCNLIYDTVFSLRPPGSKELLLEQKVPATYLALEDVINYIATERKANGFDPVLNAEQYRNLVTTEMLQRYNKTFRDWSELHQATLFLHENGVLLHYDDATLKDLYFLDPQWLCDMLAHVVTIREINPFARTGVMKLDDLKHIFKASNIGPMDTRGYIVNLLNKFEVALTWDSRTLLIPSLLPSEEDIIMAQIYPGQFHPMVKVKVPLRSRGWAVRSKKISVSPKSVLYRDPSVQRTFELSMPPGAGSPVKNPQTPEEPQYQLKSKCSDKSMTRLLLMSYFPSGFWSRLISRILADDTIIDIIRSFFILPKDVAQDVQLAKVLDLTAEWVLWQTGLQLKYGDITLFRMKEVLHNSAAYYRQLKFRLKQEGVWSDVDLLNSSILEIHFPVESLVVQPLLNQNYHSGYKLREELIIEPSTECTAQLLALTVDHIDILLEDWYPTLGTRFVHTSEGKFLITRLIPCPKCLTVSDSDHNLNEFPPSNAHLLEPLNQEHEQAGHFDLHRIRKSQESYTSECDSGVGPDSASSSRIPSVEGHPGVQPEEEKPLIYCWMVEECILEAYGDKKVVCPTHGDCPLSRIAGDTIFMDLGERYIIRPENIKKGRLLGRGAFGFVFKGTCKLRGSNTTMDVAMKMLQPVQPGPNARQSAVIAYKAAQGKWDRDPLQYACKAYCTARQELNILLSLKHPNIVPFVGVCTSPLALVLDLAPQGALDLVLRHYRRSGAKVGPYTLQAIILQVAKAIEYLHRQRIIYRDLKSENVLVWEMPPPFMDHPDQPVQIKVADYGISRLTLPSGTKGFGGTEGFMAPEIMRYNGEEEYTEKVDCFSFGMFVYELLTLHQPFEGHESVKECILEGGRPALTYRETLYPSYFLDLMVLCWSQQPKDRPSASQIVSIASAPEFTHLCDVVSLKHVAPVVASTSAALTHITDDGLSGSEMWLMCANSRIDLLLAAERGWLQYHTMTLPIRATAACTVGDSVWIGDYSGKLHAYSANDGRKLFFYTLENQPNTQVEALLYLPSLKRVACALSNGRLFLVNSETKPLTPTAAEGSFVMTELGSMSVINCMCAVFDQTDSSCELWCGESAGQISIYTIKDHVVAGHEIVNHYQPIIEKVDVMNIISVESNVWSYVRPGCIVYQWDSKTKTIVNKLDCSKLVPCSESLKSIAIEEHLSPTNCQVTSLVALNDELYIGTTWGCVIIAERFTLRPITIFRPYEEEVRAIVPLHTGAKSAQGNQEKVPLIATIGRGYRNLLSRYTDVPVNTGTPLPSPMGAFGPPCVKPNMFVLLWRAEHWNAL</sequence>
<feature type="domain" description="Roc" evidence="18">
    <location>
        <begin position="1074"/>
        <end position="1287"/>
    </location>
</feature>
<dbReference type="InterPro" id="IPR036770">
    <property type="entry name" value="Ankyrin_rpt-contain_sf"/>
</dbReference>
<evidence type="ECO:0000313" key="19">
    <source>
        <dbReference type="EMBL" id="CAH1111084.1"/>
    </source>
</evidence>
<dbReference type="GO" id="GO:0005737">
    <property type="term" value="C:cytoplasm"/>
    <property type="evidence" value="ECO:0007669"/>
    <property type="project" value="UniProtKB-ARBA"/>
</dbReference>
<comment type="catalytic activity">
    <reaction evidence="12">
        <text>L-threonyl-[protein] + ATP = O-phospho-L-threonyl-[protein] + ADP + H(+)</text>
        <dbReference type="Rhea" id="RHEA:46608"/>
        <dbReference type="Rhea" id="RHEA-COMP:11060"/>
        <dbReference type="Rhea" id="RHEA-COMP:11605"/>
        <dbReference type="ChEBI" id="CHEBI:15378"/>
        <dbReference type="ChEBI" id="CHEBI:30013"/>
        <dbReference type="ChEBI" id="CHEBI:30616"/>
        <dbReference type="ChEBI" id="CHEBI:61977"/>
        <dbReference type="ChEBI" id="CHEBI:456216"/>
        <dbReference type="EC" id="2.7.11.1"/>
    </reaction>
</comment>
<evidence type="ECO:0000256" key="12">
    <source>
        <dbReference type="ARBA" id="ARBA00047899"/>
    </source>
</evidence>
<evidence type="ECO:0000256" key="9">
    <source>
        <dbReference type="ARBA" id="ARBA00022777"/>
    </source>
</evidence>
<dbReference type="SMART" id="SM00364">
    <property type="entry name" value="LRR_BAC"/>
    <property type="match status" value="7"/>
</dbReference>
<keyword evidence="9" id="KW-0418">Kinase</keyword>
<evidence type="ECO:0000259" key="18">
    <source>
        <dbReference type="PROSITE" id="PS51424"/>
    </source>
</evidence>
<dbReference type="PRINTS" id="PR00449">
    <property type="entry name" value="RASTRNSFRMNG"/>
</dbReference>
<dbReference type="InterPro" id="IPR011009">
    <property type="entry name" value="Kinase-like_dom_sf"/>
</dbReference>
<evidence type="ECO:0000256" key="11">
    <source>
        <dbReference type="ARBA" id="ARBA00023043"/>
    </source>
</evidence>
<dbReference type="InterPro" id="IPR000719">
    <property type="entry name" value="Prot_kinase_dom"/>
</dbReference>
<evidence type="ECO:0000256" key="16">
    <source>
        <dbReference type="SAM" id="MobiDB-lite"/>
    </source>
</evidence>
<feature type="compositionally biased region" description="Polar residues" evidence="16">
    <location>
        <begin position="736"/>
        <end position="745"/>
    </location>
</feature>
<dbReference type="FunFam" id="3.40.50.300:FF:001518">
    <property type="entry name" value="Leucine-rich repeat kinase, isoform C"/>
    <property type="match status" value="1"/>
</dbReference>
<feature type="repeat" description="ANK" evidence="14">
    <location>
        <begin position="46"/>
        <end position="78"/>
    </location>
</feature>
<keyword evidence="4" id="KW-0723">Serine/threonine-protein kinase</keyword>
<evidence type="ECO:0000256" key="15">
    <source>
        <dbReference type="PROSITE-ProRule" id="PRU10141"/>
    </source>
</evidence>
<evidence type="ECO:0000256" key="6">
    <source>
        <dbReference type="ARBA" id="ARBA00022679"/>
    </source>
</evidence>
<dbReference type="Pfam" id="PF12796">
    <property type="entry name" value="Ank_2"/>
    <property type="match status" value="2"/>
</dbReference>
<dbReference type="Gene3D" id="1.10.510.10">
    <property type="entry name" value="Transferase(Phosphotransferase) domain 1"/>
    <property type="match status" value="1"/>
</dbReference>
<dbReference type="InterPro" id="IPR015943">
    <property type="entry name" value="WD40/YVTN_repeat-like_dom_sf"/>
</dbReference>
<dbReference type="GO" id="GO:0005524">
    <property type="term" value="F:ATP binding"/>
    <property type="evidence" value="ECO:0007669"/>
    <property type="project" value="UniProtKB-UniRule"/>
</dbReference>
<dbReference type="EMBL" id="OV651817">
    <property type="protein sequence ID" value="CAH1111084.1"/>
    <property type="molecule type" value="Genomic_DNA"/>
</dbReference>
<comment type="similarity">
    <text evidence="2">Belongs to the protein kinase superfamily. TKL Ser/Thr protein kinase family. ROCO subfamily.</text>
</comment>
<dbReference type="Gene3D" id="1.25.40.20">
    <property type="entry name" value="Ankyrin repeat-containing domain"/>
    <property type="match status" value="2"/>
</dbReference>
<keyword evidence="11 14" id="KW-0040">ANK repeat</keyword>
<dbReference type="InterPro" id="IPR032675">
    <property type="entry name" value="LRR_dom_sf"/>
</dbReference>
<dbReference type="PROSITE" id="PS00107">
    <property type="entry name" value="PROTEIN_KINASE_ATP"/>
    <property type="match status" value="1"/>
</dbReference>
<keyword evidence="8 15" id="KW-0547">Nucleotide-binding</keyword>
<keyword evidence="10 15" id="KW-0067">ATP-binding</keyword>
<evidence type="ECO:0000256" key="14">
    <source>
        <dbReference type="PROSITE-ProRule" id="PRU00023"/>
    </source>
</evidence>
<dbReference type="PROSITE" id="PS50011">
    <property type="entry name" value="PROTEIN_KINASE_DOM"/>
    <property type="match status" value="1"/>
</dbReference>
<proteinExistence type="inferred from homology"/>
<feature type="compositionally biased region" description="Polar residues" evidence="16">
    <location>
        <begin position="1525"/>
        <end position="1534"/>
    </location>
</feature>
<evidence type="ECO:0000256" key="3">
    <source>
        <dbReference type="ARBA" id="ARBA00012513"/>
    </source>
</evidence>
<dbReference type="Proteomes" id="UP001153636">
    <property type="component" value="Chromosome 5"/>
</dbReference>
<evidence type="ECO:0000256" key="5">
    <source>
        <dbReference type="ARBA" id="ARBA00022614"/>
    </source>
</evidence>
<dbReference type="Pfam" id="PF08477">
    <property type="entry name" value="Roc"/>
    <property type="match status" value="1"/>
</dbReference>
<dbReference type="PROSITE" id="PS51424">
    <property type="entry name" value="ROC"/>
    <property type="match status" value="1"/>
</dbReference>
<dbReference type="InterPro" id="IPR027417">
    <property type="entry name" value="P-loop_NTPase"/>
</dbReference>
<feature type="binding site" evidence="15">
    <location>
        <position position="1906"/>
    </location>
    <ligand>
        <name>ATP</name>
        <dbReference type="ChEBI" id="CHEBI:30616"/>
    </ligand>
</feature>
<dbReference type="Gene3D" id="3.40.50.300">
    <property type="entry name" value="P-loop containing nucleotide triphosphate hydrolases"/>
    <property type="match status" value="1"/>
</dbReference>
<dbReference type="Gene3D" id="3.30.70.1390">
    <property type="entry name" value="ROC domain from the Parkinson's disease-associated leucine-rich repeat kinase 2"/>
    <property type="match status" value="1"/>
</dbReference>
<evidence type="ECO:0000259" key="17">
    <source>
        <dbReference type="PROSITE" id="PS50011"/>
    </source>
</evidence>
<dbReference type="GO" id="GO:0005525">
    <property type="term" value="F:GTP binding"/>
    <property type="evidence" value="ECO:0007669"/>
    <property type="project" value="UniProtKB-KW"/>
</dbReference>
<organism evidence="19 20">
    <name type="scientific">Psylliodes chrysocephalus</name>
    <dbReference type="NCBI Taxonomy" id="3402493"/>
    <lineage>
        <taxon>Eukaryota</taxon>
        <taxon>Metazoa</taxon>
        <taxon>Ecdysozoa</taxon>
        <taxon>Arthropoda</taxon>
        <taxon>Hexapoda</taxon>
        <taxon>Insecta</taxon>
        <taxon>Pterygota</taxon>
        <taxon>Neoptera</taxon>
        <taxon>Endopterygota</taxon>
        <taxon>Coleoptera</taxon>
        <taxon>Polyphaga</taxon>
        <taxon>Cucujiformia</taxon>
        <taxon>Chrysomeloidea</taxon>
        <taxon>Chrysomelidae</taxon>
        <taxon>Galerucinae</taxon>
        <taxon>Alticini</taxon>
        <taxon>Psylliodes</taxon>
    </lineage>
</organism>
<dbReference type="FunFam" id="1.10.510.10:FF:000749">
    <property type="entry name" value="Leucine-rich repeat kinase, isoform C"/>
    <property type="match status" value="1"/>
</dbReference>
<feature type="region of interest" description="Disordered" evidence="16">
    <location>
        <begin position="730"/>
        <end position="755"/>
    </location>
</feature>
<dbReference type="InterPro" id="IPR056602">
    <property type="entry name" value="Beta-prop_LRRK2"/>
</dbReference>
<dbReference type="FunFam" id="3.30.70.1390:FF:000004">
    <property type="entry name" value="Leucine-rich repeat kinase, isoform C"/>
    <property type="match status" value="1"/>
</dbReference>
<dbReference type="GO" id="GO:0004674">
    <property type="term" value="F:protein serine/threonine kinase activity"/>
    <property type="evidence" value="ECO:0007669"/>
    <property type="project" value="UniProtKB-KW"/>
</dbReference>
<dbReference type="PANTHER" id="PTHR24198:SF169">
    <property type="entry name" value="NON-SPECIFIC SERINE_THREONINE PROTEIN KINASE"/>
    <property type="match status" value="1"/>
</dbReference>
<dbReference type="InterPro" id="IPR032171">
    <property type="entry name" value="COR-A"/>
</dbReference>
<dbReference type="InterPro" id="IPR036322">
    <property type="entry name" value="WD40_repeat_dom_sf"/>
</dbReference>
<dbReference type="Gene3D" id="2.130.10.10">
    <property type="entry name" value="YVTN repeat-like/Quinoprotein amine dehydrogenase"/>
    <property type="match status" value="1"/>
</dbReference>
<feature type="repeat" description="ANK" evidence="14">
    <location>
        <begin position="82"/>
        <end position="114"/>
    </location>
</feature>
<dbReference type="GO" id="GO:0009966">
    <property type="term" value="P:regulation of signal transduction"/>
    <property type="evidence" value="ECO:0007669"/>
    <property type="project" value="UniProtKB-ARBA"/>
</dbReference>
<evidence type="ECO:0000256" key="8">
    <source>
        <dbReference type="ARBA" id="ARBA00022741"/>
    </source>
</evidence>
<dbReference type="SUPFAM" id="SSF48403">
    <property type="entry name" value="Ankyrin repeat"/>
    <property type="match status" value="2"/>
</dbReference>
<evidence type="ECO:0000256" key="10">
    <source>
        <dbReference type="ARBA" id="ARBA00022840"/>
    </source>
</evidence>
<feature type="repeat" description="ANK" evidence="14">
    <location>
        <begin position="186"/>
        <end position="212"/>
    </location>
</feature>
<dbReference type="InterPro" id="IPR017441">
    <property type="entry name" value="Protein_kinase_ATP_BS"/>
</dbReference>
<feature type="region of interest" description="Disordered" evidence="16">
    <location>
        <begin position="1787"/>
        <end position="1814"/>
    </location>
</feature>
<protein>
    <recommendedName>
        <fullName evidence="3">non-specific serine/threonine protein kinase</fullName>
        <ecNumber evidence="3">2.7.11.1</ecNumber>
    </recommendedName>
</protein>
<name>A0A9P0D5Z2_9CUCU</name>
<dbReference type="SUPFAM" id="SSF52058">
    <property type="entry name" value="L domain-like"/>
    <property type="match status" value="1"/>
</dbReference>
<dbReference type="Pfam" id="PF16095">
    <property type="entry name" value="COR-A"/>
    <property type="match status" value="1"/>
</dbReference>
<dbReference type="Pfam" id="PF00023">
    <property type="entry name" value="Ank"/>
    <property type="match status" value="2"/>
</dbReference>
<comment type="catalytic activity">
    <reaction evidence="13">
        <text>L-seryl-[protein] + ATP = O-phospho-L-seryl-[protein] + ADP + H(+)</text>
        <dbReference type="Rhea" id="RHEA:17989"/>
        <dbReference type="Rhea" id="RHEA-COMP:9863"/>
        <dbReference type="Rhea" id="RHEA-COMP:11604"/>
        <dbReference type="ChEBI" id="CHEBI:15378"/>
        <dbReference type="ChEBI" id="CHEBI:29999"/>
        <dbReference type="ChEBI" id="CHEBI:30616"/>
        <dbReference type="ChEBI" id="CHEBI:83421"/>
        <dbReference type="ChEBI" id="CHEBI:456216"/>
        <dbReference type="EC" id="2.7.11.1"/>
    </reaction>
</comment>
<feature type="domain" description="Protein kinase" evidence="17">
    <location>
        <begin position="1873"/>
        <end position="2173"/>
    </location>
</feature>
<comment type="cofactor">
    <cofactor evidence="1">
        <name>Mg(2+)</name>
        <dbReference type="ChEBI" id="CHEBI:18420"/>
    </cofactor>
</comment>
<keyword evidence="7" id="KW-0677">Repeat</keyword>
<evidence type="ECO:0000256" key="7">
    <source>
        <dbReference type="ARBA" id="ARBA00022737"/>
    </source>
</evidence>
<dbReference type="Gene3D" id="1.10.10.2200">
    <property type="match status" value="1"/>
</dbReference>
<dbReference type="SMART" id="SM00248">
    <property type="entry name" value="ANK"/>
    <property type="match status" value="9"/>
</dbReference>
<keyword evidence="20" id="KW-1185">Reference proteome</keyword>
<dbReference type="SUPFAM" id="SSF56112">
    <property type="entry name" value="Protein kinase-like (PK-like)"/>
    <property type="match status" value="1"/>
</dbReference>
<dbReference type="Gene3D" id="3.80.10.10">
    <property type="entry name" value="Ribonuclease Inhibitor"/>
    <property type="match status" value="3"/>
</dbReference>
<dbReference type="InterPro" id="IPR001611">
    <property type="entry name" value="Leu-rich_rpt"/>
</dbReference>
<dbReference type="FunFam" id="3.30.200.20:FF:000803">
    <property type="entry name" value="Probable serine/threonine-protein kinase roco4"/>
    <property type="match status" value="1"/>
</dbReference>
<evidence type="ECO:0000256" key="4">
    <source>
        <dbReference type="ARBA" id="ARBA00022527"/>
    </source>
</evidence>